<evidence type="ECO:0000313" key="9">
    <source>
        <dbReference type="EMBL" id="MBM7561596.1"/>
    </source>
</evidence>
<evidence type="ECO:0000256" key="3">
    <source>
        <dbReference type="ARBA" id="ARBA00022475"/>
    </source>
</evidence>
<evidence type="ECO:0000313" key="10">
    <source>
        <dbReference type="Proteomes" id="UP000767854"/>
    </source>
</evidence>
<keyword evidence="5 7" id="KW-1133">Transmembrane helix</keyword>
<dbReference type="Gene3D" id="1.20.81.30">
    <property type="entry name" value="Type II secretion system (T2SS), domain F"/>
    <property type="match status" value="2"/>
</dbReference>
<protein>
    <submittedName>
        <fullName evidence="9">Type IV pilus assembly protein PilC</fullName>
    </submittedName>
</protein>
<dbReference type="PANTHER" id="PTHR30012:SF0">
    <property type="entry name" value="TYPE II SECRETION SYSTEM PROTEIN F-RELATED"/>
    <property type="match status" value="1"/>
</dbReference>
<evidence type="ECO:0000256" key="1">
    <source>
        <dbReference type="ARBA" id="ARBA00004651"/>
    </source>
</evidence>
<accession>A0ABS2MQC4</accession>
<feature type="domain" description="Type II secretion system protein GspF" evidence="8">
    <location>
        <begin position="15"/>
        <end position="136"/>
    </location>
</feature>
<comment type="caution">
    <text evidence="9">The sequence shown here is derived from an EMBL/GenBank/DDBJ whole genome shotgun (WGS) entry which is preliminary data.</text>
</comment>
<dbReference type="InterPro" id="IPR003004">
    <property type="entry name" value="GspF/PilC"/>
</dbReference>
<gene>
    <name evidence="9" type="ORF">JOC49_001116</name>
</gene>
<dbReference type="Pfam" id="PF00482">
    <property type="entry name" value="T2SSF"/>
    <property type="match status" value="2"/>
</dbReference>
<name>A0ABS2MQC4_9FIRM</name>
<dbReference type="PANTHER" id="PTHR30012">
    <property type="entry name" value="GENERAL SECRETION PATHWAY PROTEIN"/>
    <property type="match status" value="1"/>
</dbReference>
<feature type="transmembrane region" description="Helical" evidence="7">
    <location>
        <begin position="320"/>
        <end position="340"/>
    </location>
</feature>
<organism evidence="9 10">
    <name type="scientific">Fusibacter tunisiensis</name>
    <dbReference type="NCBI Taxonomy" id="1008308"/>
    <lineage>
        <taxon>Bacteria</taxon>
        <taxon>Bacillati</taxon>
        <taxon>Bacillota</taxon>
        <taxon>Clostridia</taxon>
        <taxon>Eubacteriales</taxon>
        <taxon>Eubacteriales Family XII. Incertae Sedis</taxon>
        <taxon>Fusibacter</taxon>
    </lineage>
</organism>
<comment type="subcellular location">
    <subcellularLocation>
        <location evidence="1">Cell membrane</location>
        <topology evidence="1">Multi-pass membrane protein</topology>
    </subcellularLocation>
</comment>
<feature type="transmembrane region" description="Helical" evidence="7">
    <location>
        <begin position="163"/>
        <end position="185"/>
    </location>
</feature>
<dbReference type="InterPro" id="IPR018076">
    <property type="entry name" value="T2SS_GspF_dom"/>
</dbReference>
<comment type="similarity">
    <text evidence="2">Belongs to the GSP F family.</text>
</comment>
<dbReference type="EMBL" id="JAFBDT010000006">
    <property type="protein sequence ID" value="MBM7561596.1"/>
    <property type="molecule type" value="Genomic_DNA"/>
</dbReference>
<dbReference type="InterPro" id="IPR042094">
    <property type="entry name" value="T2SS_GspF_sf"/>
</dbReference>
<proteinExistence type="inferred from homology"/>
<feature type="transmembrane region" description="Helical" evidence="7">
    <location>
        <begin position="112"/>
        <end position="135"/>
    </location>
</feature>
<dbReference type="RefSeq" id="WP_204663252.1">
    <property type="nucleotide sequence ID" value="NZ_JAFBDT010000006.1"/>
</dbReference>
<evidence type="ECO:0000256" key="2">
    <source>
        <dbReference type="ARBA" id="ARBA00005745"/>
    </source>
</evidence>
<evidence type="ECO:0000256" key="5">
    <source>
        <dbReference type="ARBA" id="ARBA00022989"/>
    </source>
</evidence>
<feature type="domain" description="Type II secretion system protein GspF" evidence="8">
    <location>
        <begin position="216"/>
        <end position="338"/>
    </location>
</feature>
<dbReference type="PRINTS" id="PR00812">
    <property type="entry name" value="BCTERIALGSPF"/>
</dbReference>
<keyword evidence="4 7" id="KW-0812">Transmembrane</keyword>
<sequence>MKALVKLGYLELATFCYQYAVVLKAGLPYLEAIALISEEVEAPLLPIAKDISFRVSQGEGLAEALSAQDIFPVYMIEMIRIAEVSGRLPETFDNLSVYYQKQNQMHRDVKNALMYPAILLGLMTGVILLIVLKILPVFTDIVESAGGLIEGTEKTVLSLSVGFQWAVLGIIGLLGVGCAILFFVLGRRQSSPLKDKWMLGLPIIGRFTKLSAIIKFARGMRMLLNSGMDLHQAFEMLIPMTDNETIRADYQIIQEALEAGESLSDASEKTNLFPNLYRKMMRLGERTGTLDDVFLQISEIYELEMSNRLKRTINALEPGLVISLSIIVGIIMLLVLMPLIDIMSSIG</sequence>
<evidence type="ECO:0000259" key="8">
    <source>
        <dbReference type="Pfam" id="PF00482"/>
    </source>
</evidence>
<evidence type="ECO:0000256" key="4">
    <source>
        <dbReference type="ARBA" id="ARBA00022692"/>
    </source>
</evidence>
<dbReference type="Proteomes" id="UP000767854">
    <property type="component" value="Unassembled WGS sequence"/>
</dbReference>
<keyword evidence="10" id="KW-1185">Reference proteome</keyword>
<keyword evidence="3" id="KW-1003">Cell membrane</keyword>
<reference evidence="9 10" key="1">
    <citation type="submission" date="2021-01" db="EMBL/GenBank/DDBJ databases">
        <title>Genomic Encyclopedia of Type Strains, Phase IV (KMG-IV): sequencing the most valuable type-strain genomes for metagenomic binning, comparative biology and taxonomic classification.</title>
        <authorList>
            <person name="Goeker M."/>
        </authorList>
    </citation>
    <scope>NUCLEOTIDE SEQUENCE [LARGE SCALE GENOMIC DNA]</scope>
    <source>
        <strain evidence="9 10">DSM 24436</strain>
    </source>
</reference>
<evidence type="ECO:0000256" key="6">
    <source>
        <dbReference type="ARBA" id="ARBA00023136"/>
    </source>
</evidence>
<evidence type="ECO:0000256" key="7">
    <source>
        <dbReference type="SAM" id="Phobius"/>
    </source>
</evidence>
<keyword evidence="6 7" id="KW-0472">Membrane</keyword>